<dbReference type="GO" id="GO:0006730">
    <property type="term" value="P:one-carbon metabolic process"/>
    <property type="evidence" value="ECO:0007669"/>
    <property type="project" value="UniProtKB-UniRule"/>
</dbReference>
<feature type="transmembrane region" description="Helical" evidence="19">
    <location>
        <begin position="149"/>
        <end position="173"/>
    </location>
</feature>
<evidence type="ECO:0000256" key="16">
    <source>
        <dbReference type="ARBA" id="ARBA00029820"/>
    </source>
</evidence>
<feature type="transmembrane region" description="Helical" evidence="19">
    <location>
        <begin position="228"/>
        <end position="254"/>
    </location>
</feature>
<proteinExistence type="inferred from homology"/>
<gene>
    <name evidence="19" type="primary">mtrD</name>
    <name evidence="20" type="ORF">MsAm2_15370</name>
</gene>
<dbReference type="Proteomes" id="UP001304970">
    <property type="component" value="Chromosome"/>
</dbReference>
<feature type="transmembrane region" description="Helical" evidence="19">
    <location>
        <begin position="62"/>
        <end position="80"/>
    </location>
</feature>
<dbReference type="AlphaFoldDB" id="A0AA96V8D5"/>
<comment type="pathway">
    <text evidence="3 19">One-carbon metabolism; methanogenesis from CO(2); methyl-coenzyme M from 5,10-methylene-5,6,7,8-tetrahydromethanopterin: step 2/2.</text>
</comment>
<keyword evidence="13 19" id="KW-1133">Transmembrane helix</keyword>
<keyword evidence="15 19" id="KW-0472">Membrane</keyword>
<evidence type="ECO:0000256" key="3">
    <source>
        <dbReference type="ARBA" id="ARBA00004839"/>
    </source>
</evidence>
<dbReference type="EC" id="7.2.1.4" evidence="18 19"/>
<dbReference type="EMBL" id="CP131061">
    <property type="protein sequence ID" value="WNY27731.1"/>
    <property type="molecule type" value="Genomic_DNA"/>
</dbReference>
<dbReference type="GO" id="GO:0019386">
    <property type="term" value="P:methanogenesis, from carbon dioxide"/>
    <property type="evidence" value="ECO:0007669"/>
    <property type="project" value="UniProtKB-UniRule"/>
</dbReference>
<name>A0AA96V8D5_9EURY</name>
<evidence type="ECO:0000256" key="8">
    <source>
        <dbReference type="ARBA" id="ARBA00022563"/>
    </source>
</evidence>
<accession>A0AA96V8D5</accession>
<reference evidence="20 21" key="1">
    <citation type="submission" date="2023-07" db="EMBL/GenBank/DDBJ databases">
        <title>Closed genome sequence of Methanosarcinaceae archaeon Am2.</title>
        <authorList>
            <person name="Poehlein A."/>
            <person name="Protasov E."/>
            <person name="Platt K."/>
            <person name="Reeh H."/>
            <person name="Daniel R."/>
            <person name="Brune A."/>
        </authorList>
    </citation>
    <scope>NUCLEOTIDE SEQUENCE [LARGE SCALE GENOMIC DNA]</scope>
    <source>
        <strain evidence="20 21">Am2</strain>
    </source>
</reference>
<dbReference type="GeneID" id="89228959"/>
<evidence type="ECO:0000256" key="18">
    <source>
        <dbReference type="ARBA" id="ARBA00044970"/>
    </source>
</evidence>
<evidence type="ECO:0000256" key="1">
    <source>
        <dbReference type="ARBA" id="ARBA00002533"/>
    </source>
</evidence>
<evidence type="ECO:0000256" key="11">
    <source>
        <dbReference type="ARBA" id="ARBA00022692"/>
    </source>
</evidence>
<keyword evidence="11 19" id="KW-0812">Transmembrane</keyword>
<dbReference type="PIRSF" id="PIRSF016552">
    <property type="entry name" value="MtrD"/>
    <property type="match status" value="1"/>
</dbReference>
<feature type="transmembrane region" description="Helical" evidence="19">
    <location>
        <begin position="86"/>
        <end position="112"/>
    </location>
</feature>
<dbReference type="NCBIfam" id="TIGR01112">
    <property type="entry name" value="mtrD"/>
    <property type="match status" value="1"/>
</dbReference>
<comment type="subunit">
    <text evidence="5 19">The complex is composed of 8 subunits; MtrA, MtrB, MtrC, MtrD, MtrE, MtrF, MtrG and MtrH.</text>
</comment>
<evidence type="ECO:0000256" key="5">
    <source>
        <dbReference type="ARBA" id="ARBA00011616"/>
    </source>
</evidence>
<evidence type="ECO:0000256" key="6">
    <source>
        <dbReference type="ARBA" id="ARBA00015129"/>
    </source>
</evidence>
<evidence type="ECO:0000313" key="21">
    <source>
        <dbReference type="Proteomes" id="UP001304970"/>
    </source>
</evidence>
<evidence type="ECO:0000256" key="10">
    <source>
        <dbReference type="ARBA" id="ARBA00022679"/>
    </source>
</evidence>
<keyword evidence="8 19" id="KW-0554">One-carbon metabolism</keyword>
<dbReference type="GO" id="GO:0005886">
    <property type="term" value="C:plasma membrane"/>
    <property type="evidence" value="ECO:0007669"/>
    <property type="project" value="UniProtKB-SubCell"/>
</dbReference>
<keyword evidence="7 19" id="KW-1003">Cell membrane</keyword>
<dbReference type="GO" id="GO:0032259">
    <property type="term" value="P:methylation"/>
    <property type="evidence" value="ECO:0007669"/>
    <property type="project" value="UniProtKB-KW"/>
</dbReference>
<evidence type="ECO:0000256" key="13">
    <source>
        <dbReference type="ARBA" id="ARBA00022989"/>
    </source>
</evidence>
<dbReference type="GO" id="GO:0030269">
    <property type="term" value="F:tetrahydromethanopterin S-methyltransferase activity"/>
    <property type="evidence" value="ECO:0007669"/>
    <property type="project" value="UniProtKB-UniRule"/>
</dbReference>
<evidence type="ECO:0000256" key="9">
    <source>
        <dbReference type="ARBA" id="ARBA00022603"/>
    </source>
</evidence>
<comment type="function">
    <text evidence="1 19">Part of a complex that catalyzes the formation of methyl-coenzyme M and tetrahydromethanopterin from coenzyme M and methyl-tetrahydromethanopterin. This is an energy-conserving, sodium-ion translocating step.</text>
</comment>
<dbReference type="GO" id="GO:0005737">
    <property type="term" value="C:cytoplasm"/>
    <property type="evidence" value="ECO:0007669"/>
    <property type="project" value="InterPro"/>
</dbReference>
<dbReference type="RefSeq" id="WP_338097689.1">
    <property type="nucleotide sequence ID" value="NZ_CP131061.1"/>
</dbReference>
<evidence type="ECO:0000256" key="12">
    <source>
        <dbReference type="ARBA" id="ARBA00022967"/>
    </source>
</evidence>
<sequence>MIATEIGYVYYLIDDFFELLWPVIFIAAGGVLISLSVHFIPVGGAPAAMAQATGVGTGTTQLAAGAGLTGLLIAAAVSLQTHDFGLVLFLGAIGSTIMIAVVMLMANTVYIYGVGCPPASGKSAKDPITKDRQDIYVSKGTEGHGIPTVCFISGLIGGFLGGLGGSLIFEILFTLCGGMLVLPVTAASVAIMLSIALFFINAVIASYNISGTIEGFHDPKFKKWKKAALVSAIMTFVFGFLCVLVIQFIGGGIWF</sequence>
<feature type="transmembrane region" description="Helical" evidence="19">
    <location>
        <begin position="19"/>
        <end position="41"/>
    </location>
</feature>
<dbReference type="InterPro" id="IPR005779">
    <property type="entry name" value="MeTrfase_D"/>
</dbReference>
<protein>
    <recommendedName>
        <fullName evidence="6 19">Tetrahydromethanopterin S-methyltransferase subunit D</fullName>
        <ecNumber evidence="18 19">7.2.1.4</ecNumber>
    </recommendedName>
    <alternativeName>
        <fullName evidence="16 19">N5-methyltetrahydromethanopterin--coenzyme M methyltransferase subunit D</fullName>
    </alternativeName>
</protein>
<evidence type="ECO:0000256" key="7">
    <source>
        <dbReference type="ARBA" id="ARBA00022475"/>
    </source>
</evidence>
<dbReference type="GO" id="GO:0012506">
    <property type="term" value="C:vesicle membrane"/>
    <property type="evidence" value="ECO:0007669"/>
    <property type="project" value="InterPro"/>
</dbReference>
<evidence type="ECO:0000256" key="2">
    <source>
        <dbReference type="ARBA" id="ARBA00004651"/>
    </source>
</evidence>
<comment type="catalytic activity">
    <reaction evidence="17 19">
        <text>5-methyl-5,6,7,8-tetrahydromethanopterin + coenzyme M + 2 Na(+)(in) = 5,6,7,8-tetrahydromethanopterin + methyl-coenzyme M + 2 Na(+)(out)</text>
        <dbReference type="Rhea" id="RHEA:53492"/>
        <dbReference type="ChEBI" id="CHEBI:29101"/>
        <dbReference type="ChEBI" id="CHEBI:58103"/>
        <dbReference type="ChEBI" id="CHEBI:58116"/>
        <dbReference type="ChEBI" id="CHEBI:58286"/>
        <dbReference type="ChEBI" id="CHEBI:58319"/>
        <dbReference type="EC" id="7.2.1.4"/>
    </reaction>
</comment>
<evidence type="ECO:0000256" key="19">
    <source>
        <dbReference type="HAMAP-Rule" id="MF_01097"/>
    </source>
</evidence>
<comment type="subcellular location">
    <subcellularLocation>
        <location evidence="2 19">Cell membrane</location>
        <topology evidence="2 19">Multi-pass membrane protein</topology>
    </subcellularLocation>
</comment>
<evidence type="ECO:0000256" key="15">
    <source>
        <dbReference type="ARBA" id="ARBA00023136"/>
    </source>
</evidence>
<evidence type="ECO:0000256" key="17">
    <source>
        <dbReference type="ARBA" id="ARBA00044880"/>
    </source>
</evidence>
<evidence type="ECO:0000256" key="4">
    <source>
        <dbReference type="ARBA" id="ARBA00008822"/>
    </source>
</evidence>
<keyword evidence="14 19" id="KW-0484">Methanogenesis</keyword>
<organism evidence="20 21">
    <name type="scientific">Methanolapillus ohkumae</name>
    <dbReference type="NCBI Taxonomy" id="3028298"/>
    <lineage>
        <taxon>Archaea</taxon>
        <taxon>Methanobacteriati</taxon>
        <taxon>Methanobacteriota</taxon>
        <taxon>Stenosarchaea group</taxon>
        <taxon>Methanomicrobia</taxon>
        <taxon>Methanosarcinales</taxon>
        <taxon>Methanosarcinaceae</taxon>
        <taxon>Methanolapillus</taxon>
    </lineage>
</organism>
<keyword evidence="10 19" id="KW-0808">Transferase</keyword>
<dbReference type="HAMAP" id="MF_01097">
    <property type="entry name" value="MtrD"/>
    <property type="match status" value="1"/>
</dbReference>
<dbReference type="Pfam" id="PF04207">
    <property type="entry name" value="MtrD"/>
    <property type="match status" value="1"/>
</dbReference>
<comment type="similarity">
    <text evidence="4 19">Belongs to the MtrD family.</text>
</comment>
<keyword evidence="12 19" id="KW-1278">Translocase</keyword>
<feature type="transmembrane region" description="Helical" evidence="19">
    <location>
        <begin position="179"/>
        <end position="207"/>
    </location>
</feature>
<keyword evidence="21" id="KW-1185">Reference proteome</keyword>
<evidence type="ECO:0000313" key="20">
    <source>
        <dbReference type="EMBL" id="WNY27731.1"/>
    </source>
</evidence>
<keyword evidence="9 19" id="KW-0489">Methyltransferase</keyword>
<evidence type="ECO:0000256" key="14">
    <source>
        <dbReference type="ARBA" id="ARBA00022994"/>
    </source>
</evidence>